<keyword evidence="5" id="KW-0378">Hydrolase</keyword>
<proteinExistence type="inferred from homology"/>
<feature type="domain" description="Peptidase M13 C-terminal" evidence="10">
    <location>
        <begin position="600"/>
        <end position="804"/>
    </location>
</feature>
<dbReference type="InterPro" id="IPR042089">
    <property type="entry name" value="Peptidase_M13_dom_2"/>
</dbReference>
<comment type="cofactor">
    <cofactor evidence="1">
        <name>Zn(2+)</name>
        <dbReference type="ChEBI" id="CHEBI:29105"/>
    </cofactor>
</comment>
<comment type="similarity">
    <text evidence="2">Belongs to the peptidase M13 family.</text>
</comment>
<keyword evidence="6" id="KW-0862">Zinc</keyword>
<dbReference type="GO" id="GO:0005886">
    <property type="term" value="C:plasma membrane"/>
    <property type="evidence" value="ECO:0007669"/>
    <property type="project" value="TreeGrafter"/>
</dbReference>
<feature type="region of interest" description="Disordered" evidence="8">
    <location>
        <begin position="1"/>
        <end position="38"/>
    </location>
</feature>
<dbReference type="GO" id="GO:0016485">
    <property type="term" value="P:protein processing"/>
    <property type="evidence" value="ECO:0007669"/>
    <property type="project" value="TreeGrafter"/>
</dbReference>
<accession>A0A7M5V901</accession>
<dbReference type="CDD" id="cd08662">
    <property type="entry name" value="M13"/>
    <property type="match status" value="1"/>
</dbReference>
<evidence type="ECO:0000259" key="10">
    <source>
        <dbReference type="Pfam" id="PF01431"/>
    </source>
</evidence>
<name>A0A7M5V901_9CNID</name>
<evidence type="ECO:0000256" key="6">
    <source>
        <dbReference type="ARBA" id="ARBA00022833"/>
    </source>
</evidence>
<keyword evidence="13" id="KW-1185">Reference proteome</keyword>
<dbReference type="EnsemblMetazoa" id="CLYHEMT005834.1">
    <property type="protein sequence ID" value="CLYHEMP005834.1"/>
    <property type="gene ID" value="CLYHEMG005834"/>
</dbReference>
<dbReference type="GeneID" id="136799137"/>
<dbReference type="PRINTS" id="PR00786">
    <property type="entry name" value="NEPRILYSIN"/>
</dbReference>
<protein>
    <recommendedName>
        <fullName evidence="14">Endothelin-converting enzyme 1</fullName>
    </recommendedName>
</protein>
<evidence type="ECO:0000256" key="3">
    <source>
        <dbReference type="ARBA" id="ARBA00022670"/>
    </source>
</evidence>
<evidence type="ECO:0000259" key="11">
    <source>
        <dbReference type="Pfam" id="PF05649"/>
    </source>
</evidence>
<dbReference type="Gene3D" id="3.40.390.10">
    <property type="entry name" value="Collagenase (Catalytic Domain)"/>
    <property type="match status" value="1"/>
</dbReference>
<keyword evidence="9" id="KW-1133">Transmembrane helix</keyword>
<evidence type="ECO:0000256" key="8">
    <source>
        <dbReference type="SAM" id="MobiDB-lite"/>
    </source>
</evidence>
<evidence type="ECO:0000256" key="2">
    <source>
        <dbReference type="ARBA" id="ARBA00007357"/>
    </source>
</evidence>
<evidence type="ECO:0000313" key="13">
    <source>
        <dbReference type="Proteomes" id="UP000594262"/>
    </source>
</evidence>
<dbReference type="InterPro" id="IPR024079">
    <property type="entry name" value="MetalloPept_cat_dom_sf"/>
</dbReference>
<keyword evidence="7" id="KW-0482">Metalloprotease</keyword>
<dbReference type="InterPro" id="IPR018497">
    <property type="entry name" value="Peptidase_M13_C"/>
</dbReference>
<dbReference type="Pfam" id="PF01431">
    <property type="entry name" value="Peptidase_M13"/>
    <property type="match status" value="1"/>
</dbReference>
<evidence type="ECO:0000256" key="1">
    <source>
        <dbReference type="ARBA" id="ARBA00001947"/>
    </source>
</evidence>
<dbReference type="Gene3D" id="1.10.1380.10">
    <property type="entry name" value="Neutral endopeptidase , domain2"/>
    <property type="match status" value="1"/>
</dbReference>
<dbReference type="PANTHER" id="PTHR11733:SF167">
    <property type="entry name" value="FI17812P1-RELATED"/>
    <property type="match status" value="1"/>
</dbReference>
<dbReference type="Proteomes" id="UP000594262">
    <property type="component" value="Unplaced"/>
</dbReference>
<reference evidence="12" key="1">
    <citation type="submission" date="2021-01" db="UniProtKB">
        <authorList>
            <consortium name="EnsemblMetazoa"/>
        </authorList>
    </citation>
    <scope>IDENTIFICATION</scope>
</reference>
<organism evidence="12 13">
    <name type="scientific">Clytia hemisphaerica</name>
    <dbReference type="NCBI Taxonomy" id="252671"/>
    <lineage>
        <taxon>Eukaryota</taxon>
        <taxon>Metazoa</taxon>
        <taxon>Cnidaria</taxon>
        <taxon>Hydrozoa</taxon>
        <taxon>Hydroidolina</taxon>
        <taxon>Leptothecata</taxon>
        <taxon>Obeliida</taxon>
        <taxon>Clytiidae</taxon>
        <taxon>Clytia</taxon>
    </lineage>
</organism>
<keyword evidence="9" id="KW-0472">Membrane</keyword>
<dbReference type="PANTHER" id="PTHR11733">
    <property type="entry name" value="ZINC METALLOPROTEASE FAMILY M13 NEPRILYSIN-RELATED"/>
    <property type="match status" value="1"/>
</dbReference>
<dbReference type="InterPro" id="IPR008753">
    <property type="entry name" value="Peptidase_M13_N"/>
</dbReference>
<dbReference type="GO" id="GO:0046872">
    <property type="term" value="F:metal ion binding"/>
    <property type="evidence" value="ECO:0007669"/>
    <property type="project" value="UniProtKB-KW"/>
</dbReference>
<sequence length="805" mass="92887">MNSKPWRGGRGSRRMSTEDSTEDLISKQNDSGDRQRLNIDDNDTSIDIKIPRDNTYNRPWRKKTVNVSFLVLSIVFLLIAVVFICLYFHQKDLLDFYKNKEKSSSSHVKPTHAPNCTDNVCVTPGCVEAAAFMQAAMDTTINPCDDFYLYSCAGWIKRNPIPDGESAWDTISVVMKRNQRILKDILEDPRVKKATDVTSVAEHNAYKIFRSCKNLKRINKQGIQPLVSLMNDVTNFVTLNSTDTLRHKTLMSLFTTLYKQTRMQPFFSISVGHDDKDSSKNILQFYQSGITMAPYIYDEKTNQSKQIVEESIKYMVALGSKIDHDFATVEELREMANDVYEFEKSLKQIYVPPEKLVTIDQMYHKTTLKELQKISSDKINWLDYVKYMYRDTGVKITEDEPIVVYHLDYFKRLKNFTDNIDLKTVNNYVVFHVLSAYSSFLTEDIIALRKNLTIASRGTYKKLERWKRCVSVTDSAVGFALGSLFVKKSFKDDSHDMAFDLVERVRKSFIDGLKDINWMDDITKMSAQHKAEAIIQKIGYPEYILKPKELDESYKGLDFSETDYFLNVLTDQRWSIHNSLTQLRKPVDVRKWYMTPPTVNAYYEPTENEIVFPAGILQPPYFQSNYPKSVNFGMMGSIIGHEITHGFDNNGRQYDKHGNFVSSWWSASVVDEYKKKAKCFVDEYSKFKEAGKNIRGNETLGENIADNGGLKAAYRAYKEYTRSSGDEKRLPGVNLNNDQAFFVSFAQSWCTEELNQVLIHQVETDVHSPAIERVRGSVQNNRDFARVFNCPVGSHMNPKEKCEIW</sequence>
<keyword evidence="3" id="KW-0645">Protease</keyword>
<evidence type="ECO:0000313" key="12">
    <source>
        <dbReference type="EnsemblMetazoa" id="CLYHEMP005834.1"/>
    </source>
</evidence>
<dbReference type="Pfam" id="PF05649">
    <property type="entry name" value="Peptidase_M13_N"/>
    <property type="match status" value="1"/>
</dbReference>
<keyword evidence="9" id="KW-0812">Transmembrane</keyword>
<dbReference type="PROSITE" id="PS51885">
    <property type="entry name" value="NEPRILYSIN"/>
    <property type="match status" value="1"/>
</dbReference>
<evidence type="ECO:0000256" key="4">
    <source>
        <dbReference type="ARBA" id="ARBA00022723"/>
    </source>
</evidence>
<dbReference type="RefSeq" id="XP_066911931.1">
    <property type="nucleotide sequence ID" value="XM_067055830.1"/>
</dbReference>
<evidence type="ECO:0008006" key="14">
    <source>
        <dbReference type="Google" id="ProtNLM"/>
    </source>
</evidence>
<dbReference type="OrthoDB" id="6475849at2759"/>
<dbReference type="AlphaFoldDB" id="A0A7M5V901"/>
<dbReference type="InterPro" id="IPR000718">
    <property type="entry name" value="Peptidase_M13"/>
</dbReference>
<evidence type="ECO:0000256" key="9">
    <source>
        <dbReference type="SAM" id="Phobius"/>
    </source>
</evidence>
<evidence type="ECO:0000256" key="7">
    <source>
        <dbReference type="ARBA" id="ARBA00023049"/>
    </source>
</evidence>
<evidence type="ECO:0000256" key="5">
    <source>
        <dbReference type="ARBA" id="ARBA00022801"/>
    </source>
</evidence>
<feature type="domain" description="Peptidase M13 N-terminal" evidence="11">
    <location>
        <begin position="143"/>
        <end position="541"/>
    </location>
</feature>
<feature type="transmembrane region" description="Helical" evidence="9">
    <location>
        <begin position="67"/>
        <end position="89"/>
    </location>
</feature>
<dbReference type="SUPFAM" id="SSF55486">
    <property type="entry name" value="Metalloproteases ('zincins'), catalytic domain"/>
    <property type="match status" value="1"/>
</dbReference>
<dbReference type="GO" id="GO:0004222">
    <property type="term" value="F:metalloendopeptidase activity"/>
    <property type="evidence" value="ECO:0007669"/>
    <property type="project" value="InterPro"/>
</dbReference>
<keyword evidence="4" id="KW-0479">Metal-binding</keyword>